<feature type="region of interest" description="Disordered" evidence="1">
    <location>
        <begin position="1"/>
        <end position="47"/>
    </location>
</feature>
<feature type="compositionally biased region" description="Basic and acidic residues" evidence="1">
    <location>
        <begin position="23"/>
        <end position="33"/>
    </location>
</feature>
<dbReference type="EMBL" id="JAVREK010000021">
    <property type="protein sequence ID" value="MDT0304108.1"/>
    <property type="molecule type" value="Genomic_DNA"/>
</dbReference>
<organism evidence="2 3">
    <name type="scientific">Streptomonospora wellingtoniae</name>
    <dbReference type="NCBI Taxonomy" id="3075544"/>
    <lineage>
        <taxon>Bacteria</taxon>
        <taxon>Bacillati</taxon>
        <taxon>Actinomycetota</taxon>
        <taxon>Actinomycetes</taxon>
        <taxon>Streptosporangiales</taxon>
        <taxon>Nocardiopsidaceae</taxon>
        <taxon>Streptomonospora</taxon>
    </lineage>
</organism>
<reference evidence="3" key="1">
    <citation type="submission" date="2023-07" db="EMBL/GenBank/DDBJ databases">
        <title>30 novel species of actinomycetes from the DSMZ collection.</title>
        <authorList>
            <person name="Nouioui I."/>
        </authorList>
    </citation>
    <scope>NUCLEOTIDE SEQUENCE [LARGE SCALE GENOMIC DNA]</scope>
    <source>
        <strain evidence="3">DSM 45055</strain>
    </source>
</reference>
<protein>
    <submittedName>
        <fullName evidence="2">Uncharacterized protein</fullName>
    </submittedName>
</protein>
<accession>A0ABU2KYH0</accession>
<dbReference type="Proteomes" id="UP001183226">
    <property type="component" value="Unassembled WGS sequence"/>
</dbReference>
<keyword evidence="3" id="KW-1185">Reference proteome</keyword>
<name>A0ABU2KYH0_9ACTN</name>
<dbReference type="RefSeq" id="WP_311546597.1">
    <property type="nucleotide sequence ID" value="NZ_JAVREK010000021.1"/>
</dbReference>
<proteinExistence type="predicted"/>
<evidence type="ECO:0000313" key="2">
    <source>
        <dbReference type="EMBL" id="MDT0304108.1"/>
    </source>
</evidence>
<sequence length="490" mass="53725">MAKKRSKNTKKRGGAQLSGNPQKRSEQLADRAIRQLPPEAFRDGLPLPGTYDDDISAAMADPAAMQGEPGAGWEETHRRVLERARAIDASAGPLALDSLTCELVGGVYWDALQEADDGFEKYVHGRDSFHESQDDAHYTDVTGFDDDSLGWMSGLARAAARALASRDAESDAARHLLRGIASCALHTNGPRKKNAVRIAADALRKAGDPLLGRGASSARAEAQLSPVPTDRPRVLQDAYGSRVALLAPFAFGPERRDPHWYYWDLDLCFQDHLVGAGAADSMEDAVAEWRSTVGASAPDDAEPRQCAPGELHRYLLLAADNSMLNGMRLGFEPRNLVVEQFRAARRAQEVVTEFDWDFGAPPRGYGGEDDSVEDFRSWYARRNGDAPDIDEAVTLREEWGTVDCMPPQLYSSSPHRIRHSANLIGDAYWPEHVPGILALMPEWVEWCLEHTGLTGAPADAARAEARRVADQAAKGGFEPDPAYEMRVKEL</sequence>
<evidence type="ECO:0000313" key="3">
    <source>
        <dbReference type="Proteomes" id="UP001183226"/>
    </source>
</evidence>
<evidence type="ECO:0000256" key="1">
    <source>
        <dbReference type="SAM" id="MobiDB-lite"/>
    </source>
</evidence>
<gene>
    <name evidence="2" type="ORF">RM446_18480</name>
</gene>
<comment type="caution">
    <text evidence="2">The sequence shown here is derived from an EMBL/GenBank/DDBJ whole genome shotgun (WGS) entry which is preliminary data.</text>
</comment>
<feature type="compositionally biased region" description="Basic residues" evidence="1">
    <location>
        <begin position="1"/>
        <end position="13"/>
    </location>
</feature>